<evidence type="ECO:0000256" key="1">
    <source>
        <dbReference type="ARBA" id="ARBA00004414"/>
    </source>
</evidence>
<dbReference type="InterPro" id="IPR018798">
    <property type="entry name" value="MVB12A/B"/>
</dbReference>
<reference evidence="11" key="3">
    <citation type="submission" date="2015-06" db="UniProtKB">
        <authorList>
            <consortium name="EnsemblMetazoa"/>
        </authorList>
    </citation>
    <scope>IDENTIFICATION</scope>
</reference>
<keyword evidence="12" id="KW-1185">Reference proteome</keyword>
<name>T1FZC3_HELRO</name>
<dbReference type="InParanoid" id="T1FZC3"/>
<dbReference type="GO" id="GO:0042058">
    <property type="term" value="P:regulation of epidermal growth factor receptor signaling pathway"/>
    <property type="evidence" value="ECO:0000318"/>
    <property type="project" value="GO_Central"/>
</dbReference>
<dbReference type="OMA" id="IQGKSKH"/>
<dbReference type="InterPro" id="IPR023341">
    <property type="entry name" value="MABP"/>
</dbReference>
<protein>
    <recommendedName>
        <fullName evidence="9">MABP domain-containing protein</fullName>
    </recommendedName>
</protein>
<dbReference type="AlphaFoldDB" id="T1FZC3"/>
<dbReference type="OrthoDB" id="6021306at2759"/>
<evidence type="ECO:0000256" key="7">
    <source>
        <dbReference type="ARBA" id="ARBA00023136"/>
    </source>
</evidence>
<reference evidence="10 12" key="2">
    <citation type="journal article" date="2013" name="Nature">
        <title>Insights into bilaterian evolution from three spiralian genomes.</title>
        <authorList>
            <person name="Simakov O."/>
            <person name="Marletaz F."/>
            <person name="Cho S.J."/>
            <person name="Edsinger-Gonzales E."/>
            <person name="Havlak P."/>
            <person name="Hellsten U."/>
            <person name="Kuo D.H."/>
            <person name="Larsson T."/>
            <person name="Lv J."/>
            <person name="Arendt D."/>
            <person name="Savage R."/>
            <person name="Osoegawa K."/>
            <person name="de Jong P."/>
            <person name="Grimwood J."/>
            <person name="Chapman J.A."/>
            <person name="Shapiro H."/>
            <person name="Aerts A."/>
            <person name="Otillar R.P."/>
            <person name="Terry A.Y."/>
            <person name="Boore J.L."/>
            <person name="Grigoriev I.V."/>
            <person name="Lindberg D.R."/>
            <person name="Seaver E.C."/>
            <person name="Weisblat D.A."/>
            <person name="Putnam N.H."/>
            <person name="Rokhsar D.S."/>
        </authorList>
    </citation>
    <scope>NUCLEOTIDE SEQUENCE</scope>
</reference>
<dbReference type="Proteomes" id="UP000015101">
    <property type="component" value="Unassembled WGS sequence"/>
</dbReference>
<accession>T1FZC3</accession>
<dbReference type="STRING" id="6412.T1FZC3"/>
<dbReference type="EMBL" id="KB097495">
    <property type="protein sequence ID" value="ESN96140.1"/>
    <property type="molecule type" value="Genomic_DNA"/>
</dbReference>
<proteinExistence type="inferred from homology"/>
<evidence type="ECO:0000256" key="6">
    <source>
        <dbReference type="ARBA" id="ARBA00022927"/>
    </source>
</evidence>
<reference evidence="12" key="1">
    <citation type="submission" date="2012-12" db="EMBL/GenBank/DDBJ databases">
        <authorList>
            <person name="Hellsten U."/>
            <person name="Grimwood J."/>
            <person name="Chapman J.A."/>
            <person name="Shapiro H."/>
            <person name="Aerts A."/>
            <person name="Otillar R.P."/>
            <person name="Terry A.Y."/>
            <person name="Boore J.L."/>
            <person name="Simakov O."/>
            <person name="Marletaz F."/>
            <person name="Cho S.-J."/>
            <person name="Edsinger-Gonzales E."/>
            <person name="Havlak P."/>
            <person name="Kuo D.-H."/>
            <person name="Larsson T."/>
            <person name="Lv J."/>
            <person name="Arendt D."/>
            <person name="Savage R."/>
            <person name="Osoegawa K."/>
            <person name="de Jong P."/>
            <person name="Lindberg D.R."/>
            <person name="Seaver E.C."/>
            <person name="Weisblat D.A."/>
            <person name="Putnam N.H."/>
            <person name="Grigoriev I.V."/>
            <person name="Rokhsar D.S."/>
        </authorList>
    </citation>
    <scope>NUCLEOTIDE SEQUENCE</scope>
</reference>
<dbReference type="GO" id="GO:0046755">
    <property type="term" value="P:viral budding"/>
    <property type="evidence" value="ECO:0000318"/>
    <property type="project" value="GO_Central"/>
</dbReference>
<dbReference type="Gene3D" id="2.100.10.50">
    <property type="match status" value="1"/>
</dbReference>
<evidence type="ECO:0000256" key="4">
    <source>
        <dbReference type="ARBA" id="ARBA00022448"/>
    </source>
</evidence>
<comment type="subcellular location">
    <subcellularLocation>
        <location evidence="2">Endosome membrane</location>
        <topology evidence="2">Peripheral membrane protein</topology>
    </subcellularLocation>
    <subcellularLocation>
        <location evidence="1">Late endosome membrane</location>
    </subcellularLocation>
</comment>
<evidence type="ECO:0000256" key="2">
    <source>
        <dbReference type="ARBA" id="ARBA00004481"/>
    </source>
</evidence>
<evidence type="ECO:0000313" key="11">
    <source>
        <dbReference type="EnsemblMetazoa" id="HelroP68267"/>
    </source>
</evidence>
<dbReference type="Pfam" id="PF10240">
    <property type="entry name" value="DUF2464"/>
    <property type="match status" value="1"/>
</dbReference>
<dbReference type="InterPro" id="IPR040297">
    <property type="entry name" value="MVB12B"/>
</dbReference>
<keyword evidence="5" id="KW-0967">Endosome</keyword>
<gene>
    <name evidence="11" type="primary">20214171</name>
    <name evidence="10" type="ORF">HELRODRAFT_68267</name>
</gene>
<dbReference type="PANTHER" id="PTHR31547">
    <property type="entry name" value="MULTIVESICULAR BODY SUBUNIT 12B"/>
    <property type="match status" value="1"/>
</dbReference>
<dbReference type="GO" id="GO:0000813">
    <property type="term" value="C:ESCRT I complex"/>
    <property type="evidence" value="ECO:0000318"/>
    <property type="project" value="GO_Central"/>
</dbReference>
<keyword evidence="7" id="KW-0472">Membrane</keyword>
<evidence type="ECO:0000259" key="9">
    <source>
        <dbReference type="PROSITE" id="PS51498"/>
    </source>
</evidence>
<comment type="similarity">
    <text evidence="3">Belongs to the MVB12 family.</text>
</comment>
<dbReference type="FunFam" id="2.100.10.50:FF:000002">
    <property type="entry name" value="Multivesicular body subunit 12B"/>
    <property type="match status" value="1"/>
</dbReference>
<dbReference type="CTD" id="20214171"/>
<evidence type="ECO:0000313" key="10">
    <source>
        <dbReference type="EMBL" id="ESN96140.1"/>
    </source>
</evidence>
<sequence length="209" mass="23444">MSQKFPAFYPITQVCVVADPQKCPPSYDLLMRSKDKEADCDLWRESGMFKRYTRYLCFTRSFNIDNLQDNMVLVALQILNEKDFPPTGFTTIDKTLDSEEKAFRKKQLCVKMASRNSVSTAITDIVLLTKVKRPPEEYTLLGDINGILVCYKTGRVPPETQSFIHAANSIVANTTAAAASTAASTAAISNKITLRFVLFLDFLSLFCLL</sequence>
<dbReference type="GeneID" id="20214171"/>
<dbReference type="eggNOG" id="KOG4000">
    <property type="taxonomic scope" value="Eukaryota"/>
</dbReference>
<evidence type="ECO:0000256" key="3">
    <source>
        <dbReference type="ARBA" id="ARBA00010432"/>
    </source>
</evidence>
<dbReference type="GO" id="GO:0019075">
    <property type="term" value="P:virus maturation"/>
    <property type="evidence" value="ECO:0000318"/>
    <property type="project" value="GO_Central"/>
</dbReference>
<evidence type="ECO:0000313" key="12">
    <source>
        <dbReference type="Proteomes" id="UP000015101"/>
    </source>
</evidence>
<dbReference type="EMBL" id="AMQM01001323">
    <property type="status" value="NOT_ANNOTATED_CDS"/>
    <property type="molecule type" value="Genomic_DNA"/>
</dbReference>
<dbReference type="HOGENOM" id="CLU_1316699_0_0_1"/>
<dbReference type="GO" id="GO:0005770">
    <property type="term" value="C:late endosome"/>
    <property type="evidence" value="ECO:0000318"/>
    <property type="project" value="GO_Central"/>
</dbReference>
<dbReference type="KEGG" id="hro:HELRODRAFT_68267"/>
<dbReference type="EnsemblMetazoa" id="HelroT68267">
    <property type="protein sequence ID" value="HelroP68267"/>
    <property type="gene ID" value="HelroG68267"/>
</dbReference>
<dbReference type="GO" id="GO:0031902">
    <property type="term" value="C:late endosome membrane"/>
    <property type="evidence" value="ECO:0007669"/>
    <property type="project" value="UniProtKB-SubCell"/>
</dbReference>
<evidence type="ECO:0000256" key="5">
    <source>
        <dbReference type="ARBA" id="ARBA00022753"/>
    </source>
</evidence>
<dbReference type="PANTHER" id="PTHR31547:SF1">
    <property type="entry name" value="MULTIVESICULAR BODY SUBUNIT 12B"/>
    <property type="match status" value="1"/>
</dbReference>
<organism evidence="11 12">
    <name type="scientific">Helobdella robusta</name>
    <name type="common">Californian leech</name>
    <dbReference type="NCBI Taxonomy" id="6412"/>
    <lineage>
        <taxon>Eukaryota</taxon>
        <taxon>Metazoa</taxon>
        <taxon>Spiralia</taxon>
        <taxon>Lophotrochozoa</taxon>
        <taxon>Annelida</taxon>
        <taxon>Clitellata</taxon>
        <taxon>Hirudinea</taxon>
        <taxon>Rhynchobdellida</taxon>
        <taxon>Glossiphoniidae</taxon>
        <taxon>Helobdella</taxon>
    </lineage>
</organism>
<dbReference type="RefSeq" id="XP_009025206.1">
    <property type="nucleotide sequence ID" value="XM_009026958.1"/>
</dbReference>
<evidence type="ECO:0000256" key="8">
    <source>
        <dbReference type="ARBA" id="ARBA00053101"/>
    </source>
</evidence>
<feature type="domain" description="MABP" evidence="9">
    <location>
        <begin position="8"/>
        <end position="155"/>
    </location>
</feature>
<comment type="function">
    <text evidence="8">Component of the ESCRT-I complex, a regulator of vesicular trafficking process. Required for the sorting of endocytic ubiquitinated cargos into multivesicular bodies.</text>
</comment>
<dbReference type="PROSITE" id="PS51498">
    <property type="entry name" value="MABP"/>
    <property type="match status" value="1"/>
</dbReference>
<keyword evidence="4" id="KW-0813">Transport</keyword>
<dbReference type="GO" id="GO:0015031">
    <property type="term" value="P:protein transport"/>
    <property type="evidence" value="ECO:0007669"/>
    <property type="project" value="UniProtKB-KW"/>
</dbReference>
<keyword evidence="6" id="KW-0653">Protein transport</keyword>